<sequence length="90" mass="9625">MKQIALISGLILGLTAQSVPAQATYPSGKAVDCYCTNTQGHRVELGQTICMKIGDRMFQAQCQMSLNVPMWREVGQGCQTSSLDSDANGA</sequence>
<accession>A0A1I6QP20</accession>
<evidence type="ECO:0000313" key="2">
    <source>
        <dbReference type="EMBL" id="SFS54217.1"/>
    </source>
</evidence>
<organism evidence="2 3">
    <name type="scientific">Sulfitobacter marinus</name>
    <dbReference type="NCBI Taxonomy" id="394264"/>
    <lineage>
        <taxon>Bacteria</taxon>
        <taxon>Pseudomonadati</taxon>
        <taxon>Pseudomonadota</taxon>
        <taxon>Alphaproteobacteria</taxon>
        <taxon>Rhodobacterales</taxon>
        <taxon>Roseobacteraceae</taxon>
        <taxon>Sulfitobacter</taxon>
    </lineage>
</organism>
<reference evidence="3" key="1">
    <citation type="submission" date="2016-10" db="EMBL/GenBank/DDBJ databases">
        <authorList>
            <person name="Varghese N."/>
            <person name="Submissions S."/>
        </authorList>
    </citation>
    <scope>NUCLEOTIDE SEQUENCE [LARGE SCALE GENOMIC DNA]</scope>
    <source>
        <strain evidence="3">DSM 23422</strain>
    </source>
</reference>
<dbReference type="EMBL" id="FPAJ01000001">
    <property type="protein sequence ID" value="SFS54217.1"/>
    <property type="molecule type" value="Genomic_DNA"/>
</dbReference>
<dbReference type="AlphaFoldDB" id="A0A1I6QP20"/>
<gene>
    <name evidence="2" type="ORF">SAMN04488040_0833</name>
</gene>
<dbReference type="Proteomes" id="UP000199239">
    <property type="component" value="Unassembled WGS sequence"/>
</dbReference>
<keyword evidence="1" id="KW-0732">Signal</keyword>
<evidence type="ECO:0000256" key="1">
    <source>
        <dbReference type="SAM" id="SignalP"/>
    </source>
</evidence>
<dbReference type="STRING" id="394264.SAMN04488040_0833"/>
<protein>
    <submittedName>
        <fullName evidence="2">Uncharacterized protein</fullName>
    </submittedName>
</protein>
<keyword evidence="3" id="KW-1185">Reference proteome</keyword>
<feature type="signal peptide" evidence="1">
    <location>
        <begin position="1"/>
        <end position="23"/>
    </location>
</feature>
<feature type="chain" id="PRO_5011648060" evidence="1">
    <location>
        <begin position="24"/>
        <end position="90"/>
    </location>
</feature>
<evidence type="ECO:0000313" key="3">
    <source>
        <dbReference type="Proteomes" id="UP000199239"/>
    </source>
</evidence>
<name>A0A1I6QP20_9RHOB</name>
<dbReference type="RefSeq" id="WP_245764172.1">
    <property type="nucleotide sequence ID" value="NZ_FPAJ01000001.1"/>
</dbReference>
<proteinExistence type="predicted"/>